<evidence type="ECO:0000313" key="2">
    <source>
        <dbReference type="Proteomes" id="UP000322876"/>
    </source>
</evidence>
<protein>
    <submittedName>
        <fullName evidence="1">NRDE family protein</fullName>
    </submittedName>
</protein>
<keyword evidence="2" id="KW-1185">Reference proteome</keyword>
<organism evidence="1 2">
    <name type="scientific">Deferribacter autotrophicus</name>
    <dbReference type="NCBI Taxonomy" id="500465"/>
    <lineage>
        <taxon>Bacteria</taxon>
        <taxon>Pseudomonadati</taxon>
        <taxon>Deferribacterota</taxon>
        <taxon>Deferribacteres</taxon>
        <taxon>Deferribacterales</taxon>
        <taxon>Deferribacteraceae</taxon>
        <taxon>Deferribacter</taxon>
    </lineage>
</organism>
<dbReference type="PANTHER" id="PTHR17985:SF8">
    <property type="entry name" value="TRANSPORT AND GOLGI ORGANIZATION PROTEIN 2 HOMOLOG"/>
    <property type="match status" value="1"/>
</dbReference>
<dbReference type="Proteomes" id="UP000322876">
    <property type="component" value="Unassembled WGS sequence"/>
</dbReference>
<proteinExistence type="predicted"/>
<accession>A0A5A8F2C5</accession>
<dbReference type="OrthoDB" id="4380123at2"/>
<dbReference type="EMBL" id="VFJB01000005">
    <property type="protein sequence ID" value="KAA0257953.1"/>
    <property type="molecule type" value="Genomic_DNA"/>
</dbReference>
<dbReference type="InterPro" id="IPR008551">
    <property type="entry name" value="TANGO2"/>
</dbReference>
<dbReference type="Pfam" id="PF05742">
    <property type="entry name" value="TANGO2"/>
    <property type="match status" value="1"/>
</dbReference>
<dbReference type="AlphaFoldDB" id="A0A5A8F2C5"/>
<sequence length="253" mass="29413">MCIYAFAVNPNKNYKFILVGNRDEFYDRKALPAHFWKEYLNLLAGKDLKEQGTWLGITKTGKIAFLTNYRNPTLIKHNAPSRGFIVKNFLTSDVPIQKYATELYSRKDIYNGFNLVFGTINDLYYYSNIGGLNKINEGTHTLGNAFLDTKWPKCKKLENYLNTILYSDKIDLNTIFNYLEDETKADDSELPDTKIGYEKEKLLSSIFVKSDTYGTIFSYFIYVNKDNQVFFAEKDQLSNKITTYKFTINKYSP</sequence>
<gene>
    <name evidence="1" type="ORF">FHQ18_06055</name>
</gene>
<dbReference type="PANTHER" id="PTHR17985">
    <property type="entry name" value="SER/THR-RICH PROTEIN T10 IN DGCR REGION"/>
    <property type="match status" value="1"/>
</dbReference>
<reference evidence="1 2" key="1">
    <citation type="submission" date="2019-06" db="EMBL/GenBank/DDBJ databases">
        <title>Genomic insights into carbon and energy metabolism of Deferribacter autotrophicus revealed new metabolic traits in the phylum Deferribacteres.</title>
        <authorList>
            <person name="Slobodkin A.I."/>
            <person name="Slobodkina G.B."/>
            <person name="Allioux M."/>
            <person name="Alain K."/>
            <person name="Jebbar M."/>
            <person name="Shadrin V."/>
            <person name="Kublanov I.V."/>
            <person name="Toshchakov S.V."/>
            <person name="Bonch-Osmolovskaya E.A."/>
        </authorList>
    </citation>
    <scope>NUCLEOTIDE SEQUENCE [LARGE SCALE GENOMIC DNA]</scope>
    <source>
        <strain evidence="1 2">SL50</strain>
    </source>
</reference>
<evidence type="ECO:0000313" key="1">
    <source>
        <dbReference type="EMBL" id="KAA0257953.1"/>
    </source>
</evidence>
<comment type="caution">
    <text evidence="1">The sequence shown here is derived from an EMBL/GenBank/DDBJ whole genome shotgun (WGS) entry which is preliminary data.</text>
</comment>
<name>A0A5A8F2C5_9BACT</name>
<dbReference type="RefSeq" id="WP_149266274.1">
    <property type="nucleotide sequence ID" value="NZ_VFJB01000005.1"/>
</dbReference>